<evidence type="ECO:0008006" key="5">
    <source>
        <dbReference type="Google" id="ProtNLM"/>
    </source>
</evidence>
<dbReference type="Proteomes" id="UP000297229">
    <property type="component" value="Unassembled WGS sequence"/>
</dbReference>
<dbReference type="SMART" id="SM00268">
    <property type="entry name" value="ACTIN"/>
    <property type="match status" value="1"/>
</dbReference>
<evidence type="ECO:0000256" key="2">
    <source>
        <dbReference type="SAM" id="MobiDB-lite"/>
    </source>
</evidence>
<dbReference type="AlphaFoldDB" id="A0A4Z1JZD6"/>
<evidence type="ECO:0000256" key="1">
    <source>
        <dbReference type="RuleBase" id="RU000487"/>
    </source>
</evidence>
<dbReference type="OrthoDB" id="337660at2759"/>
<dbReference type="SUPFAM" id="SSF53067">
    <property type="entry name" value="Actin-like ATPase domain"/>
    <property type="match status" value="2"/>
</dbReference>
<feature type="compositionally biased region" description="Polar residues" evidence="2">
    <location>
        <begin position="437"/>
        <end position="451"/>
    </location>
</feature>
<dbReference type="InterPro" id="IPR004000">
    <property type="entry name" value="Actin"/>
</dbReference>
<dbReference type="Gene3D" id="3.30.420.40">
    <property type="match status" value="2"/>
</dbReference>
<dbReference type="InterPro" id="IPR043129">
    <property type="entry name" value="ATPase_NBD"/>
</dbReference>
<feature type="compositionally biased region" description="Low complexity" evidence="2">
    <location>
        <begin position="466"/>
        <end position="480"/>
    </location>
</feature>
<reference evidence="3 4" key="1">
    <citation type="submission" date="2017-12" db="EMBL/GenBank/DDBJ databases">
        <title>Comparative genomics of Botrytis spp.</title>
        <authorList>
            <person name="Valero-Jimenez C.A."/>
            <person name="Tapia P."/>
            <person name="Veloso J."/>
            <person name="Silva-Moreno E."/>
            <person name="Staats M."/>
            <person name="Valdes J.H."/>
            <person name="Van Kan J.A.L."/>
        </authorList>
    </citation>
    <scope>NUCLEOTIDE SEQUENCE [LARGE SCALE GENOMIC DNA]</scope>
    <source>
        <strain evidence="3 4">Be9601</strain>
    </source>
</reference>
<comment type="caution">
    <text evidence="3">The sequence shown here is derived from an EMBL/GenBank/DDBJ whole genome shotgun (WGS) entry which is preliminary data.</text>
</comment>
<dbReference type="STRING" id="278938.A0A4Z1JZD6"/>
<sequence length="599" mass="65115">MSHSSGPAHRSVSNIRPSINPQGGSGAPSTPHTPVRQLSNSFGSPSTLRAEEECVVIELGCRYVKVGFAGDAGPKAVINFGPEEQRRAGDFRRWQPGYDKAWRERIHGKKWGEAHELWKLDLRDVDLGLVGDKIERAVRDAYTKFLLIDSRPRKVTLALPSILPSPLLSTILDTMFTNFQSPNISLHSTPALTTVAAGLRAAMIVDIGWNETIVTGIYEFREVSSHRSIRATKLLGQAMRALLAESFDPKILMQESIDGQENVALEEFISFEECEEIVNRMAWCKPSRNFVPKPAPESGLAPLAEEEPELQAGMRSLNITKVPDSNDIVTIPLKSTLPPRKLRIPFSQLAQPCEEALLATHLPTPELDDEELPIHLLLYQALLRLPVDLRSVCMSRIVFVGGGSSIIGLKARILEELNTLVEERGWDPVQGKAVSQYKSNPKLTRYRQSQTPTSPIETPSSPPLSSPSSPSSRSSSASPTAPRPPRIIPAAHQSPEPDSIAATIHARSDKFTIPEEKGIIRAIESLGAWAGASLLSQLRIPAVSSIDREAWMLHGLSGANRNAEVSVAAGAGNRGSMGPGAFKGGVGEKGSWTLGLWGS</sequence>
<evidence type="ECO:0000313" key="3">
    <source>
        <dbReference type="EMBL" id="TGO79321.1"/>
    </source>
</evidence>
<keyword evidence="4" id="KW-1185">Reference proteome</keyword>
<gene>
    <name evidence="3" type="ORF">BELL_0036g00090</name>
</gene>
<evidence type="ECO:0000313" key="4">
    <source>
        <dbReference type="Proteomes" id="UP000297229"/>
    </source>
</evidence>
<protein>
    <recommendedName>
        <fullName evidence="5">Actin-related protein RO7</fullName>
    </recommendedName>
</protein>
<dbReference type="EMBL" id="PQXM01000036">
    <property type="protein sequence ID" value="TGO79321.1"/>
    <property type="molecule type" value="Genomic_DNA"/>
</dbReference>
<organism evidence="3 4">
    <name type="scientific">Botrytis elliptica</name>
    <dbReference type="NCBI Taxonomy" id="278938"/>
    <lineage>
        <taxon>Eukaryota</taxon>
        <taxon>Fungi</taxon>
        <taxon>Dikarya</taxon>
        <taxon>Ascomycota</taxon>
        <taxon>Pezizomycotina</taxon>
        <taxon>Leotiomycetes</taxon>
        <taxon>Helotiales</taxon>
        <taxon>Sclerotiniaceae</taxon>
        <taxon>Botrytis</taxon>
    </lineage>
</organism>
<feature type="region of interest" description="Disordered" evidence="2">
    <location>
        <begin position="437"/>
        <end position="496"/>
    </location>
</feature>
<comment type="similarity">
    <text evidence="1">Belongs to the actin family.</text>
</comment>
<dbReference type="PANTHER" id="PTHR11937">
    <property type="entry name" value="ACTIN"/>
    <property type="match status" value="1"/>
</dbReference>
<name>A0A4Z1JZD6_9HELO</name>
<dbReference type="Pfam" id="PF00022">
    <property type="entry name" value="Actin"/>
    <property type="match status" value="1"/>
</dbReference>
<dbReference type="Gene3D" id="3.90.640.10">
    <property type="entry name" value="Actin, Chain A, domain 4"/>
    <property type="match status" value="1"/>
</dbReference>
<proteinExistence type="inferred from homology"/>
<dbReference type="FunFam" id="3.30.420.40:FF:000215">
    <property type="entry name" value="Actin-related protein RO7, putative"/>
    <property type="match status" value="1"/>
</dbReference>
<feature type="region of interest" description="Disordered" evidence="2">
    <location>
        <begin position="1"/>
        <end position="45"/>
    </location>
</feature>
<accession>A0A4Z1JZD6</accession>